<keyword evidence="6" id="KW-0408">Iron</keyword>
<dbReference type="InterPro" id="IPR003819">
    <property type="entry name" value="TauD/TfdA-like"/>
</dbReference>
<feature type="domain" description="TauD/TfdA-like" evidence="8">
    <location>
        <begin position="37"/>
        <end position="336"/>
    </location>
</feature>
<dbReference type="GO" id="GO:0005737">
    <property type="term" value="C:cytoplasm"/>
    <property type="evidence" value="ECO:0007669"/>
    <property type="project" value="TreeGrafter"/>
</dbReference>
<dbReference type="PANTHER" id="PTHR30468">
    <property type="entry name" value="ALPHA-KETOGLUTARATE-DEPENDENT SULFONATE DIOXYGENASE"/>
    <property type="match status" value="1"/>
</dbReference>
<evidence type="ECO:0000256" key="4">
    <source>
        <dbReference type="ARBA" id="ARBA00022964"/>
    </source>
</evidence>
<proteinExistence type="inferred from homology"/>
<comment type="caution">
    <text evidence="9">The sequence shown here is derived from an EMBL/GenBank/DDBJ whole genome shotgun (WGS) entry which is preliminary data.</text>
</comment>
<protein>
    <recommendedName>
        <fullName evidence="8">TauD/TfdA-like domain-containing protein</fullName>
    </recommendedName>
</protein>
<dbReference type="GO" id="GO:0046872">
    <property type="term" value="F:metal ion binding"/>
    <property type="evidence" value="ECO:0007669"/>
    <property type="project" value="UniProtKB-KW"/>
</dbReference>
<evidence type="ECO:0000313" key="9">
    <source>
        <dbReference type="EMBL" id="CAF9904962.1"/>
    </source>
</evidence>
<dbReference type="OrthoDB" id="10257314at2759"/>
<keyword evidence="5" id="KW-0560">Oxidoreductase</keyword>
<dbReference type="GO" id="GO:0016706">
    <property type="term" value="F:2-oxoglutarate-dependent dioxygenase activity"/>
    <property type="evidence" value="ECO:0007669"/>
    <property type="project" value="TreeGrafter"/>
</dbReference>
<evidence type="ECO:0000256" key="3">
    <source>
        <dbReference type="ARBA" id="ARBA00022723"/>
    </source>
</evidence>
<keyword evidence="4" id="KW-0223">Dioxygenase</keyword>
<dbReference type="EMBL" id="CAJPDQ010000002">
    <property type="protein sequence ID" value="CAF9904962.1"/>
    <property type="molecule type" value="Genomic_DNA"/>
</dbReference>
<evidence type="ECO:0000256" key="1">
    <source>
        <dbReference type="ARBA" id="ARBA00001954"/>
    </source>
</evidence>
<dbReference type="AlphaFoldDB" id="A0A8H3EFZ8"/>
<dbReference type="Gene3D" id="3.60.130.10">
    <property type="entry name" value="Clavaminate synthase-like"/>
    <property type="match status" value="1"/>
</dbReference>
<dbReference type="Proteomes" id="UP000664169">
    <property type="component" value="Unassembled WGS sequence"/>
</dbReference>
<evidence type="ECO:0000259" key="8">
    <source>
        <dbReference type="Pfam" id="PF02668"/>
    </source>
</evidence>
<dbReference type="InterPro" id="IPR042098">
    <property type="entry name" value="TauD-like_sf"/>
</dbReference>
<dbReference type="SUPFAM" id="SSF51197">
    <property type="entry name" value="Clavaminate synthase-like"/>
    <property type="match status" value="1"/>
</dbReference>
<name>A0A8H3EFZ8_9LECA</name>
<organism evidence="9 10">
    <name type="scientific">Gomphillus americanus</name>
    <dbReference type="NCBI Taxonomy" id="1940652"/>
    <lineage>
        <taxon>Eukaryota</taxon>
        <taxon>Fungi</taxon>
        <taxon>Dikarya</taxon>
        <taxon>Ascomycota</taxon>
        <taxon>Pezizomycotina</taxon>
        <taxon>Lecanoromycetes</taxon>
        <taxon>OSLEUM clade</taxon>
        <taxon>Ostropomycetidae</taxon>
        <taxon>Ostropales</taxon>
        <taxon>Graphidaceae</taxon>
        <taxon>Gomphilloideae</taxon>
        <taxon>Gomphillus</taxon>
    </lineage>
</organism>
<dbReference type="InterPro" id="IPR051323">
    <property type="entry name" value="AtsK-like"/>
</dbReference>
<comment type="cofactor">
    <cofactor evidence="1">
        <name>Fe(2+)</name>
        <dbReference type="ChEBI" id="CHEBI:29033"/>
    </cofactor>
</comment>
<gene>
    <name evidence="9" type="ORF">GOMPHAMPRED_002998</name>
</gene>
<sequence length="390" mass="43901">MASDIAAQQHLLPVHNGDTKYPTPPRISGALDGFKYEESTPVIGREYIDINIVNDLLEGDNTDERLCDLAITISQRGVVFFRKQDNLTDDLQKRFIQRLGELSGKPKESSLHIHPVLNNTSEFGVDDAQISVISSKARDAFFKKDSRQTHKRYDAAQWHSDIQFEPVPADYTSLRLLKLPSTGGDTLWASGYEIYDRFSPAYKKFLESLTATFVGEGFHKAAAEHPDRVTIYEKPRGNPLNVGKELAAVHPVVRTNPVSGWKSIYALGTFPKFINELNSEESTDLLKKFKEILILNHDLQVRFKWRNPNDIAIWDNRSVFHSATFDYDGLGERLGNRAVGIGEVPYLDPNSLSRQEALLQQQQQQQEQDTNGFSVHKTNGYAPPNGSISA</sequence>
<evidence type="ECO:0000256" key="2">
    <source>
        <dbReference type="ARBA" id="ARBA00005896"/>
    </source>
</evidence>
<feature type="compositionally biased region" description="Low complexity" evidence="7">
    <location>
        <begin position="357"/>
        <end position="368"/>
    </location>
</feature>
<dbReference type="PANTHER" id="PTHR30468:SF10">
    <property type="entry name" value="TAUD_TFDA-LIKE DOMAIN-CONTAINING PROTEIN"/>
    <property type="match status" value="1"/>
</dbReference>
<comment type="similarity">
    <text evidence="2">Belongs to the TfdA dioxygenase family.</text>
</comment>
<feature type="region of interest" description="Disordered" evidence="7">
    <location>
        <begin position="357"/>
        <end position="390"/>
    </location>
</feature>
<evidence type="ECO:0000256" key="6">
    <source>
        <dbReference type="ARBA" id="ARBA00023004"/>
    </source>
</evidence>
<dbReference type="Pfam" id="PF02668">
    <property type="entry name" value="TauD"/>
    <property type="match status" value="1"/>
</dbReference>
<reference evidence="9" key="1">
    <citation type="submission" date="2021-03" db="EMBL/GenBank/DDBJ databases">
        <authorList>
            <person name="Tagirdzhanova G."/>
        </authorList>
    </citation>
    <scope>NUCLEOTIDE SEQUENCE</scope>
</reference>
<evidence type="ECO:0000313" key="10">
    <source>
        <dbReference type="Proteomes" id="UP000664169"/>
    </source>
</evidence>
<evidence type="ECO:0000256" key="7">
    <source>
        <dbReference type="SAM" id="MobiDB-lite"/>
    </source>
</evidence>
<evidence type="ECO:0000256" key="5">
    <source>
        <dbReference type="ARBA" id="ARBA00023002"/>
    </source>
</evidence>
<keyword evidence="10" id="KW-1185">Reference proteome</keyword>
<keyword evidence="3" id="KW-0479">Metal-binding</keyword>
<accession>A0A8H3EFZ8</accession>